<protein>
    <submittedName>
        <fullName evidence="2">Uncharacterized protein</fullName>
    </submittedName>
</protein>
<dbReference type="Proteomes" id="UP000078560">
    <property type="component" value="Unassembled WGS sequence"/>
</dbReference>
<evidence type="ECO:0000313" key="3">
    <source>
        <dbReference type="Proteomes" id="UP000078546"/>
    </source>
</evidence>
<evidence type="ECO:0000313" key="4">
    <source>
        <dbReference type="Proteomes" id="UP000078560"/>
    </source>
</evidence>
<dbReference type="EMBL" id="FLQV01000727">
    <property type="protein sequence ID" value="SBS97590.1"/>
    <property type="molecule type" value="Genomic_DNA"/>
</dbReference>
<reference evidence="3 4" key="1">
    <citation type="submission" date="2016-05" db="EMBL/GenBank/DDBJ databases">
        <authorList>
            <person name="Naeem Raeece"/>
        </authorList>
    </citation>
    <scope>NUCLEOTIDE SEQUENCE [LARGE SCALE GENOMIC DNA]</scope>
</reference>
<accession>A0A1A8X1M1</accession>
<name>A0A1A8X1M1_PLAOA</name>
<gene>
    <name evidence="2" type="ORF">POVCU1_039380</name>
    <name evidence="1" type="ORF">POVCU2_0042640</name>
</gene>
<sequence length="93" mass="10697">MSARSRSSNCSAHLRQRANEVMTHRYHNRYSQVPIGTYWGILKRTGTYCTWDKCPLLPPTSVSFVRFPPRKPINLSRYAIPVATENLLKCNSV</sequence>
<organism evidence="2 3">
    <name type="scientific">Plasmodium ovale curtisi</name>
    <dbReference type="NCBI Taxonomy" id="864141"/>
    <lineage>
        <taxon>Eukaryota</taxon>
        <taxon>Sar</taxon>
        <taxon>Alveolata</taxon>
        <taxon>Apicomplexa</taxon>
        <taxon>Aconoidasida</taxon>
        <taxon>Haemosporida</taxon>
        <taxon>Plasmodiidae</taxon>
        <taxon>Plasmodium</taxon>
        <taxon>Plasmodium (Plasmodium)</taxon>
    </lineage>
</organism>
<dbReference type="AlphaFoldDB" id="A0A1A8X1M1"/>
<dbReference type="Proteomes" id="UP000078546">
    <property type="component" value="Unassembled WGS sequence"/>
</dbReference>
<evidence type="ECO:0000313" key="1">
    <source>
        <dbReference type="EMBL" id="SBS87431.1"/>
    </source>
</evidence>
<dbReference type="EMBL" id="FLQU01000575">
    <property type="protein sequence ID" value="SBS87431.1"/>
    <property type="molecule type" value="Genomic_DNA"/>
</dbReference>
<reference evidence="2" key="2">
    <citation type="submission" date="2016-05" db="EMBL/GenBank/DDBJ databases">
        <authorList>
            <person name="Lavstsen T."/>
            <person name="Jespersen J.S."/>
        </authorList>
    </citation>
    <scope>NUCLEOTIDE SEQUENCE [LARGE SCALE GENOMIC DNA]</scope>
</reference>
<evidence type="ECO:0000313" key="2">
    <source>
        <dbReference type="EMBL" id="SBS97590.1"/>
    </source>
</evidence>
<proteinExistence type="predicted"/>